<evidence type="ECO:0000256" key="2">
    <source>
        <dbReference type="SAM" id="SignalP"/>
    </source>
</evidence>
<evidence type="ECO:0000313" key="5">
    <source>
        <dbReference type="Proteomes" id="UP000092666"/>
    </source>
</evidence>
<dbReference type="OrthoDB" id="74764at2759"/>
<feature type="domain" description="DUF1996" evidence="3">
    <location>
        <begin position="37"/>
        <end position="252"/>
    </location>
</feature>
<keyword evidence="2" id="KW-0732">Signal</keyword>
<evidence type="ECO:0000313" key="4">
    <source>
        <dbReference type="EMBL" id="OCF34158.1"/>
    </source>
</evidence>
<feature type="compositionally biased region" description="Polar residues" evidence="1">
    <location>
        <begin position="358"/>
        <end position="368"/>
    </location>
</feature>
<name>A0A1B9GT65_9TREE</name>
<feature type="signal peptide" evidence="2">
    <location>
        <begin position="1"/>
        <end position="19"/>
    </location>
</feature>
<keyword evidence="5" id="KW-1185">Reference proteome</keyword>
<sequence length="473" mass="49433">MIAGALFGVLSVLAGRAAADPFWIVQHGPAVVTSRLDPIVSPNAVSGHGEFRFTWIQFHSVVGGSAFSSNYDYDVSRGSKCTTANIFEDFSNYWVPQLYHKEDNGTLSLVRMNRVNTAGTEEVAEFPPGFKMLAGDAKRSTFDENDYTNKAVNYVCLGVDGVPETPGFPEMSCPYDLRAQVFFPNCCAHVAYPVSGGHDQGGPCPATHPKRIMSLFYEFHFSDDYPYQPGRRVWATGDDVGYSLHADFTNGWPVGLFSEAYAAGEACNVGFSIENCPPLNKVFTGDGGGTCQPDDPSILINEEIGLNGPVAQLPGNNPIWSANGAPVASNNTAATSAAVAEPAASSTVATSAAASIDTPATASPSGDPSTAAIATASAAGESGQTELASASTLPSASDVAAPIVDVAVPNEQSSSEASVPITSSRTRTRTWQKPTLTNINLVAEVPSATASVSAGSDGHKACGAKKRRLAAQF</sequence>
<accession>A0A1B9GT65</accession>
<dbReference type="Pfam" id="PF09362">
    <property type="entry name" value="DUF1996"/>
    <property type="match status" value="1"/>
</dbReference>
<dbReference type="InterPro" id="IPR018535">
    <property type="entry name" value="DUF1996"/>
</dbReference>
<dbReference type="AlphaFoldDB" id="A0A1B9GT65"/>
<dbReference type="PANTHER" id="PTHR43662">
    <property type="match status" value="1"/>
</dbReference>
<reference evidence="5" key="2">
    <citation type="submission" date="2013-12" db="EMBL/GenBank/DDBJ databases">
        <title>Evolution of pathogenesis and genome organization in the Tremellales.</title>
        <authorList>
            <person name="Cuomo C."/>
            <person name="Litvintseva A."/>
            <person name="Heitman J."/>
            <person name="Chen Y."/>
            <person name="Sun S."/>
            <person name="Springer D."/>
            <person name="Dromer F."/>
            <person name="Young S."/>
            <person name="Zeng Q."/>
            <person name="Chapman S."/>
            <person name="Gujja S."/>
            <person name="Saif S."/>
            <person name="Birren B."/>
        </authorList>
    </citation>
    <scope>NUCLEOTIDE SEQUENCE [LARGE SCALE GENOMIC DNA]</scope>
    <source>
        <strain evidence="5">BCC8398</strain>
    </source>
</reference>
<dbReference type="Proteomes" id="UP000092666">
    <property type="component" value="Unassembled WGS sequence"/>
</dbReference>
<protein>
    <recommendedName>
        <fullName evidence="3">DUF1996 domain-containing protein</fullName>
    </recommendedName>
</protein>
<gene>
    <name evidence="4" type="ORF">I316_04108</name>
</gene>
<evidence type="ECO:0000259" key="3">
    <source>
        <dbReference type="Pfam" id="PF09362"/>
    </source>
</evidence>
<proteinExistence type="predicted"/>
<organism evidence="4 5">
    <name type="scientific">Kwoniella heveanensis BCC8398</name>
    <dbReference type="NCBI Taxonomy" id="1296120"/>
    <lineage>
        <taxon>Eukaryota</taxon>
        <taxon>Fungi</taxon>
        <taxon>Dikarya</taxon>
        <taxon>Basidiomycota</taxon>
        <taxon>Agaricomycotina</taxon>
        <taxon>Tremellomycetes</taxon>
        <taxon>Tremellales</taxon>
        <taxon>Cryptococcaceae</taxon>
        <taxon>Kwoniella</taxon>
    </lineage>
</organism>
<dbReference type="PANTHER" id="PTHR43662:SF3">
    <property type="entry name" value="DOMAIN PROTEIN, PUTATIVE (AFU_ORTHOLOGUE AFUA_6G11970)-RELATED"/>
    <property type="match status" value="1"/>
</dbReference>
<feature type="chain" id="PRO_5008627321" description="DUF1996 domain-containing protein" evidence="2">
    <location>
        <begin position="20"/>
        <end position="473"/>
    </location>
</feature>
<evidence type="ECO:0000256" key="1">
    <source>
        <dbReference type="SAM" id="MobiDB-lite"/>
    </source>
</evidence>
<feature type="region of interest" description="Disordered" evidence="1">
    <location>
        <begin position="410"/>
        <end position="429"/>
    </location>
</feature>
<feature type="region of interest" description="Disordered" evidence="1">
    <location>
        <begin position="357"/>
        <end position="378"/>
    </location>
</feature>
<dbReference type="STRING" id="1296120.A0A1B9GT65"/>
<dbReference type="EMBL" id="KI669501">
    <property type="protein sequence ID" value="OCF34158.1"/>
    <property type="molecule type" value="Genomic_DNA"/>
</dbReference>
<feature type="compositionally biased region" description="Low complexity" evidence="1">
    <location>
        <begin position="369"/>
        <end position="378"/>
    </location>
</feature>
<reference evidence="4 5" key="1">
    <citation type="submission" date="2013-07" db="EMBL/GenBank/DDBJ databases">
        <title>The Genome Sequence of Cryptococcus heveanensis BCC8398.</title>
        <authorList>
            <consortium name="The Broad Institute Genome Sequencing Platform"/>
            <person name="Cuomo C."/>
            <person name="Litvintseva A."/>
            <person name="Chen Y."/>
            <person name="Heitman J."/>
            <person name="Sun S."/>
            <person name="Springer D."/>
            <person name="Dromer F."/>
            <person name="Young S.K."/>
            <person name="Zeng Q."/>
            <person name="Gargeya S."/>
            <person name="Fitzgerald M."/>
            <person name="Abouelleil A."/>
            <person name="Alvarado L."/>
            <person name="Berlin A.M."/>
            <person name="Chapman S.B."/>
            <person name="Dewar J."/>
            <person name="Goldberg J."/>
            <person name="Griggs A."/>
            <person name="Gujja S."/>
            <person name="Hansen M."/>
            <person name="Howarth C."/>
            <person name="Imamovic A."/>
            <person name="Larimer J."/>
            <person name="McCowan C."/>
            <person name="Murphy C."/>
            <person name="Pearson M."/>
            <person name="Priest M."/>
            <person name="Roberts A."/>
            <person name="Saif S."/>
            <person name="Shea T."/>
            <person name="Sykes S."/>
            <person name="Wortman J."/>
            <person name="Nusbaum C."/>
            <person name="Birren B."/>
        </authorList>
    </citation>
    <scope>NUCLEOTIDE SEQUENCE [LARGE SCALE GENOMIC DNA]</scope>
    <source>
        <strain evidence="4 5">BCC8398</strain>
    </source>
</reference>